<dbReference type="Proteomes" id="UP001175261">
    <property type="component" value="Unassembled WGS sequence"/>
</dbReference>
<dbReference type="HAMAP" id="MF_04110">
    <property type="entry name" value="ENDOLYSIN_T4"/>
    <property type="match status" value="1"/>
</dbReference>
<dbReference type="InterPro" id="IPR023346">
    <property type="entry name" value="Lysozyme-like_dom_sf"/>
</dbReference>
<evidence type="ECO:0000313" key="8">
    <source>
        <dbReference type="EMBL" id="KAK0388282.1"/>
    </source>
</evidence>
<accession>A0AA39GJ15</accession>
<evidence type="ECO:0000256" key="3">
    <source>
        <dbReference type="ARBA" id="ARBA00022638"/>
    </source>
</evidence>
<evidence type="ECO:0000256" key="1">
    <source>
        <dbReference type="ARBA" id="ARBA00000632"/>
    </source>
</evidence>
<dbReference type="InterPro" id="IPR023347">
    <property type="entry name" value="Lysozyme_dom_sf"/>
</dbReference>
<keyword evidence="6" id="KW-0326">Glycosidase</keyword>
<dbReference type="InterPro" id="IPR002196">
    <property type="entry name" value="Glyco_hydro_24"/>
</dbReference>
<reference evidence="8" key="1">
    <citation type="submission" date="2022-10" db="EMBL/GenBank/DDBJ databases">
        <title>Determination and structural analysis of whole genome sequence of Sarocladium strictum F4-1.</title>
        <authorList>
            <person name="Hu L."/>
            <person name="Jiang Y."/>
        </authorList>
    </citation>
    <scope>NUCLEOTIDE SEQUENCE</scope>
    <source>
        <strain evidence="8">F4-1</strain>
    </source>
</reference>
<keyword evidence="4" id="KW-0378">Hydrolase</keyword>
<organism evidence="8 9">
    <name type="scientific">Sarocladium strictum</name>
    <name type="common">Black bundle disease fungus</name>
    <name type="synonym">Acremonium strictum</name>
    <dbReference type="NCBI Taxonomy" id="5046"/>
    <lineage>
        <taxon>Eukaryota</taxon>
        <taxon>Fungi</taxon>
        <taxon>Dikarya</taxon>
        <taxon>Ascomycota</taxon>
        <taxon>Pezizomycotina</taxon>
        <taxon>Sordariomycetes</taxon>
        <taxon>Hypocreomycetidae</taxon>
        <taxon>Hypocreales</taxon>
        <taxon>Sarocladiaceae</taxon>
        <taxon>Sarocladium</taxon>
    </lineage>
</organism>
<evidence type="ECO:0000256" key="6">
    <source>
        <dbReference type="ARBA" id="ARBA00023295"/>
    </source>
</evidence>
<feature type="signal peptide" evidence="7">
    <location>
        <begin position="1"/>
        <end position="19"/>
    </location>
</feature>
<dbReference type="InterPro" id="IPR033907">
    <property type="entry name" value="Endolysin_autolysin"/>
</dbReference>
<dbReference type="SUPFAM" id="SSF53955">
    <property type="entry name" value="Lysozyme-like"/>
    <property type="match status" value="1"/>
</dbReference>
<comment type="catalytic activity">
    <reaction evidence="1">
        <text>Hydrolysis of (1-&gt;4)-beta-linkages between N-acetylmuramic acid and N-acetyl-D-glucosamine residues in a peptidoglycan and between N-acetyl-D-glucosamine residues in chitodextrins.</text>
        <dbReference type="EC" id="3.2.1.17"/>
    </reaction>
</comment>
<dbReference type="CDD" id="cd00737">
    <property type="entry name" value="lyz_endolysin_autolysin"/>
    <property type="match status" value="1"/>
</dbReference>
<comment type="caution">
    <text evidence="8">The sequence shown here is derived from an EMBL/GenBank/DDBJ whole genome shotgun (WGS) entry which is preliminary data.</text>
</comment>
<keyword evidence="2" id="KW-0929">Antimicrobial</keyword>
<dbReference type="InterPro" id="IPR051018">
    <property type="entry name" value="Bacteriophage_GH24"/>
</dbReference>
<dbReference type="GO" id="GO:0009253">
    <property type="term" value="P:peptidoglycan catabolic process"/>
    <property type="evidence" value="ECO:0007669"/>
    <property type="project" value="InterPro"/>
</dbReference>
<gene>
    <name evidence="8" type="ORF">NLU13_4527</name>
</gene>
<sequence>MHFHQALITLSLALTGAQAQCVGPDINAAAIDLIKSFESWQPDIYIDPTGNPTVGYGHLCADSSCSDVSYPIPLSVADGESLLRDDLTQFQDCITLDTTSNVVLNANQYGALVSWAFNVGCGNAGSSSLISRLNNGEDANTVIAEELPKWNKGGGEVLPGLTRRRAEEVELAQTATSDPALPACS</sequence>
<dbReference type="Gene3D" id="1.10.530.40">
    <property type="match status" value="1"/>
</dbReference>
<keyword evidence="7" id="KW-0732">Signal</keyword>
<dbReference type="PANTHER" id="PTHR38107:SF3">
    <property type="entry name" value="LYSOZYME RRRD-RELATED"/>
    <property type="match status" value="1"/>
</dbReference>
<feature type="chain" id="PRO_5041282514" description="Lysozyme" evidence="7">
    <location>
        <begin position="20"/>
        <end position="185"/>
    </location>
</feature>
<dbReference type="InterPro" id="IPR034690">
    <property type="entry name" value="Endolysin_T4_type"/>
</dbReference>
<dbReference type="GO" id="GO:0003796">
    <property type="term" value="F:lysozyme activity"/>
    <property type="evidence" value="ECO:0007669"/>
    <property type="project" value="UniProtKB-EC"/>
</dbReference>
<dbReference type="GO" id="GO:0016998">
    <property type="term" value="P:cell wall macromolecule catabolic process"/>
    <property type="evidence" value="ECO:0007669"/>
    <property type="project" value="InterPro"/>
</dbReference>
<keyword evidence="5" id="KW-1035">Host cytoplasm</keyword>
<dbReference type="EMBL" id="JAPDFR010000003">
    <property type="protein sequence ID" value="KAK0388282.1"/>
    <property type="molecule type" value="Genomic_DNA"/>
</dbReference>
<evidence type="ECO:0000256" key="7">
    <source>
        <dbReference type="SAM" id="SignalP"/>
    </source>
</evidence>
<evidence type="ECO:0000256" key="5">
    <source>
        <dbReference type="ARBA" id="ARBA00023200"/>
    </source>
</evidence>
<dbReference type="GO" id="GO:0042742">
    <property type="term" value="P:defense response to bacterium"/>
    <property type="evidence" value="ECO:0007669"/>
    <property type="project" value="UniProtKB-KW"/>
</dbReference>
<dbReference type="GO" id="GO:0031640">
    <property type="term" value="P:killing of cells of another organism"/>
    <property type="evidence" value="ECO:0007669"/>
    <property type="project" value="UniProtKB-KW"/>
</dbReference>
<evidence type="ECO:0000256" key="2">
    <source>
        <dbReference type="ARBA" id="ARBA00022529"/>
    </source>
</evidence>
<evidence type="ECO:0000256" key="4">
    <source>
        <dbReference type="ARBA" id="ARBA00022801"/>
    </source>
</evidence>
<proteinExistence type="inferred from homology"/>
<evidence type="ECO:0008006" key="10">
    <source>
        <dbReference type="Google" id="ProtNLM"/>
    </source>
</evidence>
<dbReference type="Pfam" id="PF00959">
    <property type="entry name" value="Phage_lysozyme"/>
    <property type="match status" value="1"/>
</dbReference>
<evidence type="ECO:0000313" key="9">
    <source>
        <dbReference type="Proteomes" id="UP001175261"/>
    </source>
</evidence>
<dbReference type="AlphaFoldDB" id="A0AA39GJ15"/>
<protein>
    <recommendedName>
        <fullName evidence="10">Lysozyme</fullName>
    </recommendedName>
</protein>
<keyword evidence="9" id="KW-1185">Reference proteome</keyword>
<name>A0AA39GJ15_SARSR</name>
<dbReference type="PANTHER" id="PTHR38107">
    <property type="match status" value="1"/>
</dbReference>
<keyword evidence="3" id="KW-0081">Bacteriolytic enzyme</keyword>